<dbReference type="GeneTree" id="ENSGT00940000167629"/>
<name>F7DWI1_MONDO</name>
<dbReference type="PROSITE" id="PS51670">
    <property type="entry name" value="SHKT"/>
    <property type="match status" value="1"/>
</dbReference>
<dbReference type="InterPro" id="IPR014044">
    <property type="entry name" value="CAP_dom"/>
</dbReference>
<proteinExistence type="predicted"/>
<reference evidence="4" key="2">
    <citation type="submission" date="2025-08" db="UniProtKB">
        <authorList>
            <consortium name="Ensembl"/>
        </authorList>
    </citation>
    <scope>IDENTIFICATION</scope>
</reference>
<dbReference type="SUPFAM" id="SSF55797">
    <property type="entry name" value="PR-1-like"/>
    <property type="match status" value="1"/>
</dbReference>
<dbReference type="InterPro" id="IPR001283">
    <property type="entry name" value="CRISP-related"/>
</dbReference>
<keyword evidence="1 2" id="KW-1015">Disulfide bond</keyword>
<dbReference type="Gene3D" id="3.40.33.10">
    <property type="entry name" value="CAP"/>
    <property type="match status" value="1"/>
</dbReference>
<comment type="caution">
    <text evidence="2">Lacks conserved residue(s) required for the propagation of feature annotation.</text>
</comment>
<dbReference type="FunFam" id="1.10.10.740:FF:000001">
    <property type="entry name" value="Cysteine-rich secretory protein 2"/>
    <property type="match status" value="1"/>
</dbReference>
<dbReference type="STRING" id="13616.ENSMODP00000023511"/>
<feature type="disulfide bond" evidence="2">
    <location>
        <begin position="193"/>
        <end position="211"/>
    </location>
</feature>
<evidence type="ECO:0000313" key="5">
    <source>
        <dbReference type="Proteomes" id="UP000002280"/>
    </source>
</evidence>
<dbReference type="GO" id="GO:0005615">
    <property type="term" value="C:extracellular space"/>
    <property type="evidence" value="ECO:0000318"/>
    <property type="project" value="GO_Central"/>
</dbReference>
<dbReference type="InParanoid" id="F7DWI1"/>
<dbReference type="PRINTS" id="PR00837">
    <property type="entry name" value="V5TPXLIKE"/>
</dbReference>
<dbReference type="Pfam" id="PF08562">
    <property type="entry name" value="Crisp"/>
    <property type="match status" value="1"/>
</dbReference>
<dbReference type="Pfam" id="PF00188">
    <property type="entry name" value="CAP"/>
    <property type="match status" value="1"/>
</dbReference>
<evidence type="ECO:0000256" key="1">
    <source>
        <dbReference type="ARBA" id="ARBA00023157"/>
    </source>
</evidence>
<sequence length="222" mass="25534">NSVVIMWCEKTSILLNSIPIWGQISNYSLSTHNPSVQREIVNKHNELRRMANPTGGNILKMTWNEEAALNAEKWAKNCILSHSHDEQRSISFANCGENLFFSTSIRSWPDVIQVFFDEVKIFKFGYGPIKKAKVLHYTQLVWATSHQLGCAMSHCPNQKMKYLYDENSHIFLKSHFYFHSANPCMYKDEEPNCSQLTKNSGCNNNSIKEKCQASCKCQTEIK</sequence>
<dbReference type="Proteomes" id="UP000002280">
    <property type="component" value="Chromosome 2"/>
</dbReference>
<feature type="disulfide bond" evidence="2">
    <location>
        <begin position="202"/>
        <end position="215"/>
    </location>
</feature>
<dbReference type="InterPro" id="IPR013871">
    <property type="entry name" value="Cysteine_rich_secretory"/>
</dbReference>
<dbReference type="Gene3D" id="1.10.10.740">
    <property type="entry name" value="Crisp domain"/>
    <property type="match status" value="1"/>
</dbReference>
<accession>F7DWI1</accession>
<evidence type="ECO:0000313" key="4">
    <source>
        <dbReference type="Ensembl" id="ENSMODP00000023511.3"/>
    </source>
</evidence>
<dbReference type="SUPFAM" id="SSF57546">
    <property type="entry name" value="Crisp domain-like"/>
    <property type="match status" value="1"/>
</dbReference>
<evidence type="ECO:0000259" key="3">
    <source>
        <dbReference type="PROSITE" id="PS51670"/>
    </source>
</evidence>
<dbReference type="InterPro" id="IPR003582">
    <property type="entry name" value="ShKT_dom"/>
</dbReference>
<keyword evidence="5" id="KW-1185">Reference proteome</keyword>
<organism evidence="4 5">
    <name type="scientific">Monodelphis domestica</name>
    <name type="common">Gray short-tailed opossum</name>
    <dbReference type="NCBI Taxonomy" id="13616"/>
    <lineage>
        <taxon>Eukaryota</taxon>
        <taxon>Metazoa</taxon>
        <taxon>Chordata</taxon>
        <taxon>Craniata</taxon>
        <taxon>Vertebrata</taxon>
        <taxon>Euteleostomi</taxon>
        <taxon>Mammalia</taxon>
        <taxon>Metatheria</taxon>
        <taxon>Didelphimorphia</taxon>
        <taxon>Didelphidae</taxon>
        <taxon>Monodelphis</taxon>
    </lineage>
</organism>
<dbReference type="InterPro" id="IPR042076">
    <property type="entry name" value="Crisp-like_dom"/>
</dbReference>
<dbReference type="AlphaFoldDB" id="F7DWI1"/>
<feature type="domain" description="ShKT" evidence="3">
    <location>
        <begin position="184"/>
        <end position="217"/>
    </location>
</feature>
<dbReference type="Bgee" id="ENSMODG00000018844">
    <property type="expression patterns" value="Expressed in skeleton of lower jaw and 1 other cell type or tissue"/>
</dbReference>
<dbReference type="HOGENOM" id="CLU_035730_2_1_1"/>
<evidence type="ECO:0000256" key="2">
    <source>
        <dbReference type="PROSITE-ProRule" id="PRU01005"/>
    </source>
</evidence>
<protein>
    <recommendedName>
        <fullName evidence="3">ShKT domain-containing protein</fullName>
    </recommendedName>
</protein>
<dbReference type="eggNOG" id="KOG3017">
    <property type="taxonomic scope" value="Eukaryota"/>
</dbReference>
<reference evidence="4" key="3">
    <citation type="submission" date="2025-09" db="UniProtKB">
        <authorList>
            <consortium name="Ensembl"/>
        </authorList>
    </citation>
    <scope>IDENTIFICATION</scope>
</reference>
<dbReference type="PANTHER" id="PTHR10334">
    <property type="entry name" value="CYSTEINE-RICH SECRETORY PROTEIN-RELATED"/>
    <property type="match status" value="1"/>
</dbReference>
<dbReference type="SMART" id="SM00198">
    <property type="entry name" value="SCP"/>
    <property type="match status" value="1"/>
</dbReference>
<dbReference type="InterPro" id="IPR035940">
    <property type="entry name" value="CAP_sf"/>
</dbReference>
<reference evidence="4 5" key="1">
    <citation type="journal article" date="2007" name="Nature">
        <title>Genome of the marsupial Monodelphis domestica reveals innovation in non-coding sequences.</title>
        <authorList>
            <person name="Mikkelsen T.S."/>
            <person name="Wakefield M.J."/>
            <person name="Aken B."/>
            <person name="Amemiya C.T."/>
            <person name="Chang J.L."/>
            <person name="Duke S."/>
            <person name="Garber M."/>
            <person name="Gentles A.J."/>
            <person name="Goodstadt L."/>
            <person name="Heger A."/>
            <person name="Jurka J."/>
            <person name="Kamal M."/>
            <person name="Mauceli E."/>
            <person name="Searle S.M."/>
            <person name="Sharpe T."/>
            <person name="Baker M.L."/>
            <person name="Batzer M.A."/>
            <person name="Benos P.V."/>
            <person name="Belov K."/>
            <person name="Clamp M."/>
            <person name="Cook A."/>
            <person name="Cuff J."/>
            <person name="Das R."/>
            <person name="Davidow L."/>
            <person name="Deakin J.E."/>
            <person name="Fazzari M.J."/>
            <person name="Glass J.L."/>
            <person name="Grabherr M."/>
            <person name="Greally J.M."/>
            <person name="Gu W."/>
            <person name="Hore T.A."/>
            <person name="Huttley G.A."/>
            <person name="Kleber M."/>
            <person name="Jirtle R.L."/>
            <person name="Koina E."/>
            <person name="Lee J.T."/>
            <person name="Mahony S."/>
            <person name="Marra M.A."/>
            <person name="Miller R.D."/>
            <person name="Nicholls R.D."/>
            <person name="Oda M."/>
            <person name="Papenfuss A.T."/>
            <person name="Parra Z.E."/>
            <person name="Pollock D.D."/>
            <person name="Ray D.A."/>
            <person name="Schein J.E."/>
            <person name="Speed T.P."/>
            <person name="Thompson K."/>
            <person name="VandeBerg J.L."/>
            <person name="Wade C.M."/>
            <person name="Walker J.A."/>
            <person name="Waters P.D."/>
            <person name="Webber C."/>
            <person name="Weidman J.R."/>
            <person name="Xie X."/>
            <person name="Zody M.C."/>
            <person name="Baldwin J."/>
            <person name="Abdouelleil A."/>
            <person name="Abdulkadir J."/>
            <person name="Abebe A."/>
            <person name="Abera B."/>
            <person name="Abreu J."/>
            <person name="Acer S.C."/>
            <person name="Aftuck L."/>
            <person name="Alexander A."/>
            <person name="An P."/>
            <person name="Anderson E."/>
            <person name="Anderson S."/>
            <person name="Arachi H."/>
            <person name="Azer M."/>
            <person name="Bachantsang P."/>
            <person name="Barry A."/>
            <person name="Bayul T."/>
            <person name="Berlin A."/>
            <person name="Bessette D."/>
            <person name="Bloom T."/>
            <person name="Bloom T."/>
            <person name="Boguslavskiy L."/>
            <person name="Bonnet C."/>
            <person name="Boukhgalter B."/>
            <person name="Bourzgui I."/>
            <person name="Brown A."/>
            <person name="Cahill P."/>
            <person name="Channer S."/>
            <person name="Cheshatsang Y."/>
            <person name="Chuda L."/>
            <person name="Citroen M."/>
            <person name="Collymore A."/>
            <person name="Cooke P."/>
            <person name="Costello M."/>
            <person name="D'Aco K."/>
            <person name="Daza R."/>
            <person name="De Haan G."/>
            <person name="DeGray S."/>
            <person name="DeMaso C."/>
            <person name="Dhargay N."/>
            <person name="Dooley K."/>
            <person name="Dooley E."/>
            <person name="Doricent M."/>
            <person name="Dorje P."/>
            <person name="Dorjee K."/>
            <person name="Dupes A."/>
            <person name="Elong R."/>
            <person name="Falk J."/>
            <person name="Farina A."/>
            <person name="Faro S."/>
            <person name="Ferguson D."/>
            <person name="Fisher S."/>
            <person name="Foley C.D."/>
            <person name="Franke A."/>
            <person name="Friedrich D."/>
            <person name="Gadbois L."/>
            <person name="Gearin G."/>
            <person name="Gearin C.R."/>
            <person name="Giannoukos G."/>
            <person name="Goode T."/>
            <person name="Graham J."/>
            <person name="Grandbois E."/>
            <person name="Grewal S."/>
            <person name="Gyaltsen K."/>
            <person name="Hafez N."/>
            <person name="Hagos B."/>
            <person name="Hall J."/>
            <person name="Henson C."/>
            <person name="Hollinger A."/>
            <person name="Honan T."/>
            <person name="Huard M.D."/>
            <person name="Hughes L."/>
            <person name="Hurhula B."/>
            <person name="Husby M.E."/>
            <person name="Kamat A."/>
            <person name="Kanga B."/>
            <person name="Kashin S."/>
            <person name="Khazanovich D."/>
            <person name="Kisner P."/>
            <person name="Lance K."/>
            <person name="Lara M."/>
            <person name="Lee W."/>
            <person name="Lennon N."/>
            <person name="Letendre F."/>
            <person name="LeVine R."/>
            <person name="Lipovsky A."/>
            <person name="Liu X."/>
            <person name="Liu J."/>
            <person name="Liu S."/>
            <person name="Lokyitsang T."/>
            <person name="Lokyitsang Y."/>
            <person name="Lubonja R."/>
            <person name="Lui A."/>
            <person name="MacDonald P."/>
            <person name="Magnisalis V."/>
            <person name="Maru K."/>
            <person name="Matthews C."/>
            <person name="McCusker W."/>
            <person name="McDonough S."/>
            <person name="Mehta T."/>
            <person name="Meldrim J."/>
            <person name="Meneus L."/>
            <person name="Mihai O."/>
            <person name="Mihalev A."/>
            <person name="Mihova T."/>
            <person name="Mittelman R."/>
            <person name="Mlenga V."/>
            <person name="Montmayeur A."/>
            <person name="Mulrain L."/>
            <person name="Navidi A."/>
            <person name="Naylor J."/>
            <person name="Negash T."/>
            <person name="Nguyen T."/>
            <person name="Nguyen N."/>
            <person name="Nicol R."/>
            <person name="Norbu C."/>
            <person name="Norbu N."/>
            <person name="Novod N."/>
            <person name="O'Neill B."/>
            <person name="Osman S."/>
            <person name="Markiewicz E."/>
            <person name="Oyono O.L."/>
            <person name="Patti C."/>
            <person name="Phunkhang P."/>
            <person name="Pierre F."/>
            <person name="Priest M."/>
            <person name="Raghuraman S."/>
            <person name="Rege F."/>
            <person name="Reyes R."/>
            <person name="Rise C."/>
            <person name="Rogov P."/>
            <person name="Ross K."/>
            <person name="Ryan E."/>
            <person name="Settipalli S."/>
            <person name="Shea T."/>
            <person name="Sherpa N."/>
            <person name="Shi L."/>
            <person name="Shih D."/>
            <person name="Sparrow T."/>
            <person name="Spaulding J."/>
            <person name="Stalker J."/>
            <person name="Stange-Thomann N."/>
            <person name="Stavropoulos S."/>
            <person name="Stone C."/>
            <person name="Strader C."/>
            <person name="Tesfaye S."/>
            <person name="Thomson T."/>
            <person name="Thoulutsang Y."/>
            <person name="Thoulutsang D."/>
            <person name="Topham K."/>
            <person name="Topping I."/>
            <person name="Tsamla T."/>
            <person name="Vassiliev H."/>
            <person name="Vo A."/>
            <person name="Wangchuk T."/>
            <person name="Wangdi T."/>
            <person name="Weiand M."/>
            <person name="Wilkinson J."/>
            <person name="Wilson A."/>
            <person name="Yadav S."/>
            <person name="Young G."/>
            <person name="Yu Q."/>
            <person name="Zembek L."/>
            <person name="Zhong D."/>
            <person name="Zimmer A."/>
            <person name="Zwirko Z."/>
            <person name="Jaffe D.B."/>
            <person name="Alvarez P."/>
            <person name="Brockman W."/>
            <person name="Butler J."/>
            <person name="Chin C."/>
            <person name="Gnerre S."/>
            <person name="MacCallum I."/>
            <person name="Graves J.A."/>
            <person name="Ponting C.P."/>
            <person name="Breen M."/>
            <person name="Samollow P.B."/>
            <person name="Lander E.S."/>
            <person name="Lindblad-Toh K."/>
        </authorList>
    </citation>
    <scope>NUCLEOTIDE SEQUENCE [LARGE SCALE GENOMIC DNA]</scope>
</reference>
<dbReference type="Ensembl" id="ENSMODT00000023927.3">
    <property type="protein sequence ID" value="ENSMODP00000023511.3"/>
    <property type="gene ID" value="ENSMODG00000018844.3"/>
</dbReference>